<evidence type="ECO:0000256" key="5">
    <source>
        <dbReference type="ARBA" id="ARBA00022989"/>
    </source>
</evidence>
<gene>
    <name evidence="10" type="ORF">CLAC_05765</name>
</gene>
<feature type="transmembrane region" description="Helical" evidence="9">
    <location>
        <begin position="221"/>
        <end position="242"/>
    </location>
</feature>
<name>A0A0K2H057_9CORY</name>
<dbReference type="KEGG" id="clw:CLAC_05765"/>
<dbReference type="Pfam" id="PF09594">
    <property type="entry name" value="GT87"/>
    <property type="match status" value="1"/>
</dbReference>
<dbReference type="GO" id="GO:0005886">
    <property type="term" value="C:plasma membrane"/>
    <property type="evidence" value="ECO:0007669"/>
    <property type="project" value="UniProtKB-SubCell"/>
</dbReference>
<keyword evidence="6 9" id="KW-0472">Membrane</keyword>
<keyword evidence="3" id="KW-0808">Transferase</keyword>
<feature type="transmembrane region" description="Helical" evidence="9">
    <location>
        <begin position="37"/>
        <end position="56"/>
    </location>
</feature>
<dbReference type="PATRIC" id="fig|1408189.4.peg.1150"/>
<sequence length="449" mass="49399">MNSTSSPTQQQCPTPSDERLTGGAFAPRWIPQNLSRALCSFLWPIVIVEIIHRAWILSSNLASTDDFTTVWSAVDRFVSGVPVYSENYLTTDPHYLYSPGATLLLSPMALFGDIDSGRLWFAIIQAIAIVAALVMLLRWLGVEKQSPLIPGLVAIAFLTEPVTNTLDFTNVNGSLFLALVAFLILLDMRKSLLAGLIIGLAIAIKPVFLPLLFLPFMRRQFSTVIAAIAVVTAANAAAWPVMVQPRDYIDITIPYLGIVRDYANASLPGQLVWFGANPKLILLWQVFFAAFVIVALVLLLRWLERDEKFWLTTTSGLLLTGAFFLSSLGQQYYSLMLFPLVLSILPPLLGTKNEEGTVARTVMLNWPAGLAVVLCFFLANWIVETGDFLTSWFTIAIAAFGWGLLILTIAGASIRMTIEDVRNGRSFKSGFDWLGKWIPGANSSNAQSS</sequence>
<dbReference type="EMBL" id="CP006841">
    <property type="protein sequence ID" value="ALA67308.1"/>
    <property type="molecule type" value="Genomic_DNA"/>
</dbReference>
<feature type="transmembrane region" description="Helical" evidence="9">
    <location>
        <begin position="309"/>
        <end position="326"/>
    </location>
</feature>
<evidence type="ECO:0000256" key="4">
    <source>
        <dbReference type="ARBA" id="ARBA00022692"/>
    </source>
</evidence>
<feature type="transmembrane region" description="Helical" evidence="9">
    <location>
        <begin position="119"/>
        <end position="140"/>
    </location>
</feature>
<comment type="similarity">
    <text evidence="7">Belongs to the glycosyltransferase 87 family.</text>
</comment>
<reference evidence="10 11" key="1">
    <citation type="submission" date="2013-10" db="EMBL/GenBank/DDBJ databases">
        <title>Complete genome sequence of Corynebacterium lactis DSM 45799(T), isolated from raw cow milk.</title>
        <authorList>
            <person name="Ruckert C."/>
            <person name="Albersmeier A."/>
            <person name="Lipski A."/>
            <person name="Kalinowski J."/>
        </authorList>
    </citation>
    <scope>NUCLEOTIDE SEQUENCE [LARGE SCALE GENOMIC DNA]</scope>
    <source>
        <strain evidence="10 11">RW2-5</strain>
    </source>
</reference>
<keyword evidence="5 9" id="KW-1133">Transmembrane helix</keyword>
<dbReference type="Proteomes" id="UP000058446">
    <property type="component" value="Chromosome"/>
</dbReference>
<keyword evidence="4 9" id="KW-0812">Transmembrane</keyword>
<evidence type="ECO:0000256" key="1">
    <source>
        <dbReference type="ARBA" id="ARBA00004651"/>
    </source>
</evidence>
<comment type="subcellular location">
    <subcellularLocation>
        <location evidence="1">Cell membrane</location>
        <topology evidence="1">Multi-pass membrane protein</topology>
    </subcellularLocation>
</comment>
<feature type="transmembrane region" description="Helical" evidence="9">
    <location>
        <begin position="94"/>
        <end position="112"/>
    </location>
</feature>
<dbReference type="STRING" id="1408189.CLAC_05765"/>
<dbReference type="RefSeq" id="WP_245621995.1">
    <property type="nucleotide sequence ID" value="NZ_CP006841.1"/>
</dbReference>
<evidence type="ECO:0000256" key="8">
    <source>
        <dbReference type="SAM" id="MobiDB-lite"/>
    </source>
</evidence>
<protein>
    <submittedName>
        <fullName evidence="10">Membrane protein</fullName>
    </submittedName>
</protein>
<feature type="transmembrane region" description="Helical" evidence="9">
    <location>
        <begin position="192"/>
        <end position="214"/>
    </location>
</feature>
<evidence type="ECO:0000313" key="10">
    <source>
        <dbReference type="EMBL" id="ALA67308.1"/>
    </source>
</evidence>
<accession>A0A0K2H057</accession>
<dbReference type="InterPro" id="IPR018584">
    <property type="entry name" value="GT87"/>
</dbReference>
<feature type="compositionally biased region" description="Polar residues" evidence="8">
    <location>
        <begin position="1"/>
        <end position="14"/>
    </location>
</feature>
<feature type="transmembrane region" description="Helical" evidence="9">
    <location>
        <begin position="362"/>
        <end position="383"/>
    </location>
</feature>
<evidence type="ECO:0000313" key="11">
    <source>
        <dbReference type="Proteomes" id="UP000058446"/>
    </source>
</evidence>
<keyword evidence="2" id="KW-1003">Cell membrane</keyword>
<dbReference type="AlphaFoldDB" id="A0A0K2H057"/>
<evidence type="ECO:0000256" key="6">
    <source>
        <dbReference type="ARBA" id="ARBA00023136"/>
    </source>
</evidence>
<evidence type="ECO:0000256" key="9">
    <source>
        <dbReference type="SAM" id="Phobius"/>
    </source>
</evidence>
<organism evidence="10 11">
    <name type="scientific">Corynebacterium lactis RW2-5</name>
    <dbReference type="NCBI Taxonomy" id="1408189"/>
    <lineage>
        <taxon>Bacteria</taxon>
        <taxon>Bacillati</taxon>
        <taxon>Actinomycetota</taxon>
        <taxon>Actinomycetes</taxon>
        <taxon>Mycobacteriales</taxon>
        <taxon>Corynebacteriaceae</taxon>
        <taxon>Corynebacterium</taxon>
    </lineage>
</organism>
<dbReference type="GO" id="GO:0016758">
    <property type="term" value="F:hexosyltransferase activity"/>
    <property type="evidence" value="ECO:0007669"/>
    <property type="project" value="InterPro"/>
</dbReference>
<feature type="transmembrane region" description="Helical" evidence="9">
    <location>
        <begin position="332"/>
        <end position="350"/>
    </location>
</feature>
<feature type="region of interest" description="Disordered" evidence="8">
    <location>
        <begin position="1"/>
        <end position="20"/>
    </location>
</feature>
<evidence type="ECO:0000256" key="2">
    <source>
        <dbReference type="ARBA" id="ARBA00022475"/>
    </source>
</evidence>
<feature type="transmembrane region" description="Helical" evidence="9">
    <location>
        <begin position="389"/>
        <end position="412"/>
    </location>
</feature>
<proteinExistence type="inferred from homology"/>
<feature type="transmembrane region" description="Helical" evidence="9">
    <location>
        <begin position="281"/>
        <end position="302"/>
    </location>
</feature>
<evidence type="ECO:0000256" key="7">
    <source>
        <dbReference type="ARBA" id="ARBA00024033"/>
    </source>
</evidence>
<keyword evidence="11" id="KW-1185">Reference proteome</keyword>
<evidence type="ECO:0000256" key="3">
    <source>
        <dbReference type="ARBA" id="ARBA00022679"/>
    </source>
</evidence>